<name>A0AAV0RJ36_9ROSI</name>
<sequence>RVTQSFTSFYPSAELSPSLLAKSTVKPSIFVACTTYNFPTMSAEYVRRFSTLFTGSPTNMEQRWTAGVDIDAMIESMASRTPHVKPAHVQLIKQLLSSINNVTHDHPVYPVMIREAMARLNEGMGCNKNEISEFIVREYDVSPVVNFARVVHELDKLLKVREIVLTPENRYLVRVDENESGSGSIRGMGRKRGRRGGGKGWRGSKVRKVVEENLVVEDEDDSQNVSNEGEEEEGCEGQTDGSSEEGMEKEKFPPGFEGSIDRIEEREKLVVRREVERIELLQGDDGRNELACGREGEEESVQGAGDVGEVDRVINMTEPGGNEGSGDPQETLQAECANEGTALVILPSKEVEGNNPAAQVDPTLNAETLEIASCLQPLEVESAGKKRKLQKKHDRVLNRIGDLSDTVARFHEENLQSNEAGNKKHLFDEASEEQYMELLKKAEAVQLALEDAMDEVKAVDVSNHSGTEVVALPYSVSGTAPKPEISKATRQGKRKRKTKHHKRTREVHKLLKSCPKQEACIGIQSEQLKRPTKLTIKLTPPSLPLQQNESSERQIVCGLENEGKSKWVHDRSSSQPARVHSVAAKGLKPRSACLMYDKDQTIRGPRFKIPRNREPNVKESRQARKQEVKIPMKESNINWATAGDCTQTCQQPQAEPLTSQHEKELQNLGKSLPIELALEPSTGRIIYLQNPGKQQGQIQCQGGHGKDQTSNDFCDVRTCLDHREHHDKQQVEGVRESIPNLKPSTGVTDNLSLDLEHQSYEQGKQPQVEDQISNQSEEMVKLQSIVSKQQNHDGQHQVQDSHEGIPKLKPSASISGNSLAYSEHLSHEQGKLPQFEDQISTQSEEMLNFQSDLSKQQNHDDKQQVDGTNENIPKLKLSAGVTDNLSLDLEHLPNEPGKAPQVEHQVSNQPAEMLKSHIDLSMQHNHDDQQQVEGSHVRIPQLKQCAGVTDNSLHSEHLSKELGKPLQVEDQVSKEPGVTDNSLHSEHQSKELGKPLQVEDQVSKEPEEMLKLQSDVSNQLVQLQHIQGEGANQHEEQTQCESEVRDRLVYQQQFQGQGSDQEGGHQRSEGQVSSHQKQHEEQLAGSHGDKQQCEKKPVQPQTSDEQEQGQGSSEQEELQVEAHQQSPSVLERAKSAPLTTPSSHKREQKQHQQQRVVGEGRLTRSRVAAGAVAALSPLSSSWHQRQQSPGSSDEQKCRGKQGRRSNMKNTSNEKLQGRVRGTAAAKLRRSI</sequence>
<feature type="region of interest" description="Disordered" evidence="1">
    <location>
        <begin position="852"/>
        <end position="875"/>
    </location>
</feature>
<organism evidence="2 3">
    <name type="scientific">Linum tenue</name>
    <dbReference type="NCBI Taxonomy" id="586396"/>
    <lineage>
        <taxon>Eukaryota</taxon>
        <taxon>Viridiplantae</taxon>
        <taxon>Streptophyta</taxon>
        <taxon>Embryophyta</taxon>
        <taxon>Tracheophyta</taxon>
        <taxon>Spermatophyta</taxon>
        <taxon>Magnoliopsida</taxon>
        <taxon>eudicotyledons</taxon>
        <taxon>Gunneridae</taxon>
        <taxon>Pentapetalae</taxon>
        <taxon>rosids</taxon>
        <taxon>fabids</taxon>
        <taxon>Malpighiales</taxon>
        <taxon>Linaceae</taxon>
        <taxon>Linum</taxon>
    </lineage>
</organism>
<feature type="region of interest" description="Disordered" evidence="1">
    <location>
        <begin position="975"/>
        <end position="1009"/>
    </location>
</feature>
<feature type="compositionally biased region" description="Basic and acidic residues" evidence="1">
    <location>
        <begin position="983"/>
        <end position="993"/>
    </location>
</feature>
<feature type="region of interest" description="Disordered" evidence="1">
    <location>
        <begin position="1030"/>
        <end position="1163"/>
    </location>
</feature>
<proteinExistence type="predicted"/>
<feature type="compositionally biased region" description="Basic and acidic residues" evidence="1">
    <location>
        <begin position="1032"/>
        <end position="1048"/>
    </location>
</feature>
<feature type="compositionally biased region" description="Acidic residues" evidence="1">
    <location>
        <begin position="214"/>
        <end position="235"/>
    </location>
</feature>
<feature type="compositionally biased region" description="Basic and acidic residues" evidence="1">
    <location>
        <begin position="790"/>
        <end position="806"/>
    </location>
</feature>
<evidence type="ECO:0000313" key="2">
    <source>
        <dbReference type="EMBL" id="CAI0556422.1"/>
    </source>
</evidence>
<feature type="compositionally biased region" description="Polar residues" evidence="1">
    <location>
        <begin position="1177"/>
        <end position="1192"/>
    </location>
</feature>
<feature type="region of interest" description="Disordered" evidence="1">
    <location>
        <begin position="606"/>
        <end position="627"/>
    </location>
</feature>
<feature type="region of interest" description="Disordered" evidence="1">
    <location>
        <begin position="287"/>
        <end position="310"/>
    </location>
</feature>
<accession>A0AAV0RJ36</accession>
<feature type="compositionally biased region" description="Polar residues" evidence="1">
    <location>
        <begin position="760"/>
        <end position="777"/>
    </location>
</feature>
<comment type="caution">
    <text evidence="2">The sequence shown here is derived from an EMBL/GenBank/DDBJ whole genome shotgun (WGS) entry which is preliminary data.</text>
</comment>
<protein>
    <recommendedName>
        <fullName evidence="4">H15 domain-containing protein</fullName>
    </recommendedName>
</protein>
<gene>
    <name evidence="2" type="ORF">LITE_LOCUS47971</name>
</gene>
<feature type="non-terminal residue" evidence="2">
    <location>
        <position position="1"/>
    </location>
</feature>
<evidence type="ECO:0000313" key="3">
    <source>
        <dbReference type="Proteomes" id="UP001154282"/>
    </source>
</evidence>
<feature type="compositionally biased region" description="Basic and acidic residues" evidence="1">
    <location>
        <begin position="611"/>
        <end position="627"/>
    </location>
</feature>
<feature type="region of interest" description="Disordered" evidence="1">
    <location>
        <begin position="727"/>
        <end position="815"/>
    </location>
</feature>
<dbReference type="Proteomes" id="UP001154282">
    <property type="component" value="Unassembled WGS sequence"/>
</dbReference>
<dbReference type="AlphaFoldDB" id="A0AAV0RJ36"/>
<evidence type="ECO:0008006" key="4">
    <source>
        <dbReference type="Google" id="ProtNLM"/>
    </source>
</evidence>
<feature type="compositionally biased region" description="Basic and acidic residues" evidence="1">
    <location>
        <begin position="1077"/>
        <end position="1097"/>
    </location>
</feature>
<feature type="region of interest" description="Disordered" evidence="1">
    <location>
        <begin position="1175"/>
        <end position="1231"/>
    </location>
</feature>
<evidence type="ECO:0000256" key="1">
    <source>
        <dbReference type="SAM" id="MobiDB-lite"/>
    </source>
</evidence>
<feature type="compositionally biased region" description="Basic residues" evidence="1">
    <location>
        <begin position="490"/>
        <end position="506"/>
    </location>
</feature>
<feature type="compositionally biased region" description="Low complexity" evidence="1">
    <location>
        <begin position="1051"/>
        <end position="1060"/>
    </location>
</feature>
<feature type="compositionally biased region" description="Polar residues" evidence="1">
    <location>
        <begin position="742"/>
        <end position="751"/>
    </location>
</feature>
<feature type="region of interest" description="Disordered" evidence="1">
    <location>
        <begin position="179"/>
        <end position="260"/>
    </location>
</feature>
<dbReference type="InterPro" id="IPR036388">
    <property type="entry name" value="WH-like_DNA-bd_sf"/>
</dbReference>
<feature type="region of interest" description="Disordered" evidence="1">
    <location>
        <begin position="478"/>
        <end position="506"/>
    </location>
</feature>
<dbReference type="EMBL" id="CAMGYJ010000010">
    <property type="protein sequence ID" value="CAI0556422.1"/>
    <property type="molecule type" value="Genomic_DNA"/>
</dbReference>
<dbReference type="Gene3D" id="1.10.10.10">
    <property type="entry name" value="Winged helix-like DNA-binding domain superfamily/Winged helix DNA-binding domain"/>
    <property type="match status" value="1"/>
</dbReference>
<feature type="compositionally biased region" description="Basic residues" evidence="1">
    <location>
        <begin position="188"/>
        <end position="207"/>
    </location>
</feature>
<reference evidence="2" key="1">
    <citation type="submission" date="2022-08" db="EMBL/GenBank/DDBJ databases">
        <authorList>
            <person name="Gutierrez-Valencia J."/>
        </authorList>
    </citation>
    <scope>NUCLEOTIDE SEQUENCE</scope>
</reference>
<keyword evidence="3" id="KW-1185">Reference proteome</keyword>